<dbReference type="AlphaFoldDB" id="F2LW99"/>
<dbReference type="EC" id="4.-.-.-" evidence="5"/>
<dbReference type="PANTHER" id="PTHR12589">
    <property type="entry name" value="PYRUVOYL TETRAHYDROBIOPTERIN SYNTHASE"/>
    <property type="match status" value="1"/>
</dbReference>
<dbReference type="Gene3D" id="3.30.479.10">
    <property type="entry name" value="6-pyruvoyl tetrahydropterin synthase/QueD"/>
    <property type="match status" value="1"/>
</dbReference>
<evidence type="ECO:0000256" key="5">
    <source>
        <dbReference type="PIRNR" id="PIRNR006113"/>
    </source>
</evidence>
<keyword evidence="5 7" id="KW-0862">Zinc</keyword>
<keyword evidence="5" id="KW-0456">Lyase</keyword>
<keyword evidence="9" id="KW-1185">Reference proteome</keyword>
<organism evidence="8 9">
    <name type="scientific">Hippea maritima (strain ATCC 700847 / DSM 10411 / MH2)</name>
    <dbReference type="NCBI Taxonomy" id="760142"/>
    <lineage>
        <taxon>Bacteria</taxon>
        <taxon>Pseudomonadati</taxon>
        <taxon>Campylobacterota</taxon>
        <taxon>Desulfurellia</taxon>
        <taxon>Desulfurellales</taxon>
        <taxon>Hippeaceae</taxon>
        <taxon>Hippea</taxon>
    </lineage>
</organism>
<dbReference type="PANTHER" id="PTHR12589:SF8">
    <property type="entry name" value="6-CARBOXY-5,6,7,8-TETRAHYDROPTERIN SYNTHASE"/>
    <property type="match status" value="1"/>
</dbReference>
<feature type="binding site" evidence="7">
    <location>
        <position position="27"/>
    </location>
    <ligand>
        <name>Zn(2+)</name>
        <dbReference type="ChEBI" id="CHEBI:29105"/>
    </ligand>
</feature>
<feature type="active site" description="Proton acceptor" evidence="6">
    <location>
        <position position="23"/>
    </location>
</feature>
<dbReference type="PIRSF" id="PIRSF006113">
    <property type="entry name" value="PTP_synth"/>
    <property type="match status" value="1"/>
</dbReference>
<dbReference type="InterPro" id="IPR007115">
    <property type="entry name" value="6-PTP_synth/QueD"/>
</dbReference>
<dbReference type="STRING" id="760142.Hipma_1067"/>
<evidence type="ECO:0000256" key="4">
    <source>
        <dbReference type="ARBA" id="ARBA00048807"/>
    </source>
</evidence>
<evidence type="ECO:0000256" key="2">
    <source>
        <dbReference type="ARBA" id="ARBA00008900"/>
    </source>
</evidence>
<comment type="pathway">
    <text evidence="1 5">Purine metabolism; 7-cyano-7-deazaguanine biosynthesis.</text>
</comment>
<dbReference type="RefSeq" id="WP_013682072.1">
    <property type="nucleotide sequence ID" value="NC_015318.1"/>
</dbReference>
<dbReference type="InParanoid" id="F2LW99"/>
<name>F2LW99_HIPMA</name>
<dbReference type="GO" id="GO:0070497">
    <property type="term" value="F:6-carboxytetrahydropterin synthase activity"/>
    <property type="evidence" value="ECO:0007669"/>
    <property type="project" value="UniProtKB-EC"/>
</dbReference>
<feature type="active site" description="Charge relay system" evidence="6">
    <location>
        <position position="112"/>
    </location>
</feature>
<gene>
    <name evidence="8" type="ordered locus">Hipma_1067</name>
</gene>
<dbReference type="SUPFAM" id="SSF55620">
    <property type="entry name" value="Tetrahydrobiopterin biosynthesis enzymes-like"/>
    <property type="match status" value="1"/>
</dbReference>
<feature type="active site" description="Charge relay system" evidence="6">
    <location>
        <position position="67"/>
    </location>
</feature>
<comment type="similarity">
    <text evidence="2 5">Belongs to the PTPS family. QueD subfamily.</text>
</comment>
<feature type="binding site" evidence="7">
    <location>
        <position position="14"/>
    </location>
    <ligand>
        <name>Zn(2+)</name>
        <dbReference type="ChEBI" id="CHEBI:29105"/>
    </ligand>
</feature>
<evidence type="ECO:0000256" key="7">
    <source>
        <dbReference type="PIRSR" id="PIRSR006113-2"/>
    </source>
</evidence>
<keyword evidence="5 7" id="KW-0479">Metal-binding</keyword>
<evidence type="ECO:0000313" key="8">
    <source>
        <dbReference type="EMBL" id="AEA34033.1"/>
    </source>
</evidence>
<dbReference type="KEGG" id="hmr:Hipma_1067"/>
<dbReference type="eggNOG" id="COG0720">
    <property type="taxonomic scope" value="Bacteria"/>
</dbReference>
<dbReference type="OrthoDB" id="9804698at2"/>
<evidence type="ECO:0000256" key="3">
    <source>
        <dbReference type="ARBA" id="ARBA00018141"/>
    </source>
</evidence>
<dbReference type="GO" id="GO:0046872">
    <property type="term" value="F:metal ion binding"/>
    <property type="evidence" value="ECO:0007669"/>
    <property type="project" value="UniProtKB-KW"/>
</dbReference>
<comment type="catalytic activity">
    <reaction evidence="4 5">
        <text>7,8-dihydroneopterin 3'-triphosphate + H2O = 6-carboxy-5,6,7,8-tetrahydropterin + triphosphate + acetaldehyde + 2 H(+)</text>
        <dbReference type="Rhea" id="RHEA:27966"/>
        <dbReference type="ChEBI" id="CHEBI:15343"/>
        <dbReference type="ChEBI" id="CHEBI:15377"/>
        <dbReference type="ChEBI" id="CHEBI:15378"/>
        <dbReference type="ChEBI" id="CHEBI:18036"/>
        <dbReference type="ChEBI" id="CHEBI:58462"/>
        <dbReference type="ChEBI" id="CHEBI:61032"/>
        <dbReference type="EC" id="4.1.2.50"/>
    </reaction>
</comment>
<dbReference type="HOGENOM" id="CLU_111016_6_3_7"/>
<reference evidence="8 9" key="1">
    <citation type="journal article" date="2011" name="Stand. Genomic Sci.">
        <title>Complete genome sequence of the thermophilic sulfur-reducer Hippea maritima type strain (MH(2)).</title>
        <authorList>
            <person name="Huntemann M."/>
            <person name="Lu M."/>
            <person name="Nolan M."/>
            <person name="Lapidus A."/>
            <person name="Lucas S."/>
            <person name="Hammon N."/>
            <person name="Deshpande S."/>
            <person name="Cheng J.F."/>
            <person name="Tapia R."/>
            <person name="Han C."/>
            <person name="Goodwin L."/>
            <person name="Pitluck S."/>
            <person name="Liolios K."/>
            <person name="Pagani I."/>
            <person name="Ivanova N."/>
            <person name="Ovchinikova G."/>
            <person name="Pati A."/>
            <person name="Chen A."/>
            <person name="Palaniappan K."/>
            <person name="Land M."/>
            <person name="Hauser L."/>
            <person name="Jeffries C.D."/>
            <person name="Detter J.C."/>
            <person name="Brambilla E.M."/>
            <person name="Rohde M."/>
            <person name="Spring S."/>
            <person name="Goker M."/>
            <person name="Woyke T."/>
            <person name="Bristow J."/>
            <person name="Eisen J.A."/>
            <person name="Markowitz V."/>
            <person name="Hugenholtz P."/>
            <person name="Kyrpides N.C."/>
            <person name="Klenk H.P."/>
            <person name="Mavromatis K."/>
        </authorList>
    </citation>
    <scope>NUCLEOTIDE SEQUENCE [LARGE SCALE GENOMIC DNA]</scope>
    <source>
        <strain evidence="9">ATCC 700847 / DSM 10411 / MH2</strain>
    </source>
</reference>
<sequence>MFEITITDDFAAAHRLNNYNGACENLHGHNFIVEVSVLCDKLDKAYIAIDFKELKSLTKEIVSKLDHRYLNELEPFKSTNPTSEMIAKYIFEELKKALKDRSCKPSKVSVFESLKAKATYFETQ</sequence>
<proteinExistence type="inferred from homology"/>
<evidence type="ECO:0000313" key="9">
    <source>
        <dbReference type="Proteomes" id="UP000008139"/>
    </source>
</evidence>
<feature type="binding site" evidence="7">
    <location>
        <position position="29"/>
    </location>
    <ligand>
        <name>Zn(2+)</name>
        <dbReference type="ChEBI" id="CHEBI:29105"/>
    </ligand>
</feature>
<dbReference type="Pfam" id="PF01242">
    <property type="entry name" value="PTPS"/>
    <property type="match status" value="1"/>
</dbReference>
<comment type="cofactor">
    <cofactor evidence="5 7">
        <name>Zn(2+)</name>
        <dbReference type="ChEBI" id="CHEBI:29105"/>
    </cofactor>
    <text evidence="5 7">Binds 1 zinc ion per subunit.</text>
</comment>
<evidence type="ECO:0000256" key="6">
    <source>
        <dbReference type="PIRSR" id="PIRSR006113-1"/>
    </source>
</evidence>
<dbReference type="Proteomes" id="UP000008139">
    <property type="component" value="Chromosome"/>
</dbReference>
<dbReference type="GO" id="GO:0008616">
    <property type="term" value="P:tRNA queuosine(34) biosynthetic process"/>
    <property type="evidence" value="ECO:0007669"/>
    <property type="project" value="UniProtKB-KW"/>
</dbReference>
<dbReference type="EMBL" id="CP002606">
    <property type="protein sequence ID" value="AEA34033.1"/>
    <property type="molecule type" value="Genomic_DNA"/>
</dbReference>
<keyword evidence="5" id="KW-0671">Queuosine biosynthesis</keyword>
<protein>
    <recommendedName>
        <fullName evidence="3 5">6-carboxy-5,6,7,8-tetrahydropterin synthase</fullName>
        <ecNumber evidence="5">4.-.-.-</ecNumber>
    </recommendedName>
</protein>
<evidence type="ECO:0000256" key="1">
    <source>
        <dbReference type="ARBA" id="ARBA00005061"/>
    </source>
</evidence>
<dbReference type="FunCoup" id="F2LW99">
    <property type="interactions" value="165"/>
</dbReference>
<reference evidence="9" key="2">
    <citation type="submission" date="2011-03" db="EMBL/GenBank/DDBJ databases">
        <title>The complete genome of Hippea maritima DSM 10411.</title>
        <authorList>
            <consortium name="US DOE Joint Genome Institute (JGI-PGF)"/>
            <person name="Lucas S."/>
            <person name="Copeland A."/>
            <person name="Lapidus A."/>
            <person name="Bruce D."/>
            <person name="Goodwin L."/>
            <person name="Pitluck S."/>
            <person name="Peters L."/>
            <person name="Kyrpides N."/>
            <person name="Mavromatis K."/>
            <person name="Pagani I."/>
            <person name="Ivanova N."/>
            <person name="Mikhailova N."/>
            <person name="Lu M."/>
            <person name="Detter J.C."/>
            <person name="Tapia R."/>
            <person name="Han C."/>
            <person name="Land M."/>
            <person name="Hauser L."/>
            <person name="Markowitz V."/>
            <person name="Cheng J.-F."/>
            <person name="Hugenholtz P."/>
            <person name="Woyke T."/>
            <person name="Wu D."/>
            <person name="Spring S."/>
            <person name="Schroeder M."/>
            <person name="Brambilla E."/>
            <person name="Klenk H.-P."/>
            <person name="Eisen J.A."/>
        </authorList>
    </citation>
    <scope>NUCLEOTIDE SEQUENCE [LARGE SCALE GENOMIC DNA]</scope>
    <source>
        <strain evidence="9">ATCC 700847 / DSM 10411 / MH2</strain>
    </source>
</reference>
<dbReference type="UniPathway" id="UPA00391"/>
<accession>F2LW99</accession>
<dbReference type="NCBIfam" id="TIGR03367">
    <property type="entry name" value="queuosine_QueD"/>
    <property type="match status" value="1"/>
</dbReference>
<dbReference type="InterPro" id="IPR038418">
    <property type="entry name" value="6-PTP_synth/QueD_sf"/>
</dbReference>